<keyword evidence="3" id="KW-1185">Reference proteome</keyword>
<gene>
    <name evidence="2" type="ORF">Afe05nite_31350</name>
</gene>
<feature type="region of interest" description="Disordered" evidence="1">
    <location>
        <begin position="155"/>
        <end position="176"/>
    </location>
</feature>
<dbReference type="AlphaFoldDB" id="A0A919MG66"/>
<dbReference type="EMBL" id="BOMM01000028">
    <property type="protein sequence ID" value="GIE11295.1"/>
    <property type="molecule type" value="Genomic_DNA"/>
</dbReference>
<evidence type="ECO:0000313" key="3">
    <source>
        <dbReference type="Proteomes" id="UP000598174"/>
    </source>
</evidence>
<evidence type="ECO:0000256" key="1">
    <source>
        <dbReference type="SAM" id="MobiDB-lite"/>
    </source>
</evidence>
<sequence>MDEARSLQQWLAGLHFTDLTEAQATARIVDAVTAWGESQGWRIYRRAPSVFPLPPPLKGNSVLDVACARPGGQPIAVEVDRLDRQRTVDKLLAEAAAGRLAVWVRWGTGPFRPPPLPLHLVTREAARARGRWHTVTDRPAPRHTPAGVVAEVSELPMGDVTQVNRNQPKTGDRPDD</sequence>
<dbReference type="RefSeq" id="WP_203817840.1">
    <property type="nucleotide sequence ID" value="NZ_BAAABP010000058.1"/>
</dbReference>
<evidence type="ECO:0000313" key="2">
    <source>
        <dbReference type="EMBL" id="GIE11295.1"/>
    </source>
</evidence>
<name>A0A919MG66_9ACTN</name>
<reference evidence="2" key="1">
    <citation type="submission" date="2021-01" db="EMBL/GenBank/DDBJ databases">
        <title>Whole genome shotgun sequence of Actinoplanes ferrugineus NBRC 15555.</title>
        <authorList>
            <person name="Komaki H."/>
            <person name="Tamura T."/>
        </authorList>
    </citation>
    <scope>NUCLEOTIDE SEQUENCE</scope>
    <source>
        <strain evidence="2">NBRC 15555</strain>
    </source>
</reference>
<comment type="caution">
    <text evidence="2">The sequence shown here is derived from an EMBL/GenBank/DDBJ whole genome shotgun (WGS) entry which is preliminary data.</text>
</comment>
<accession>A0A919MG66</accession>
<protein>
    <submittedName>
        <fullName evidence="2">Uncharacterized protein</fullName>
    </submittedName>
</protein>
<dbReference type="Proteomes" id="UP000598174">
    <property type="component" value="Unassembled WGS sequence"/>
</dbReference>
<organism evidence="2 3">
    <name type="scientific">Paractinoplanes ferrugineus</name>
    <dbReference type="NCBI Taxonomy" id="113564"/>
    <lineage>
        <taxon>Bacteria</taxon>
        <taxon>Bacillati</taxon>
        <taxon>Actinomycetota</taxon>
        <taxon>Actinomycetes</taxon>
        <taxon>Micromonosporales</taxon>
        <taxon>Micromonosporaceae</taxon>
        <taxon>Paractinoplanes</taxon>
    </lineage>
</organism>
<proteinExistence type="predicted"/>